<protein>
    <recommendedName>
        <fullName evidence="3">Cthe-2314-like HEPN domain-containing protein</fullName>
    </recommendedName>
</protein>
<accession>A0A1I0BVM7</accession>
<dbReference type="AlphaFoldDB" id="A0A1I0BVM7"/>
<gene>
    <name evidence="1" type="ORF">SAMN05216326_11228</name>
</gene>
<evidence type="ECO:0000313" key="2">
    <source>
        <dbReference type="Proteomes" id="UP000199345"/>
    </source>
</evidence>
<evidence type="ECO:0008006" key="3">
    <source>
        <dbReference type="Google" id="ProtNLM"/>
    </source>
</evidence>
<name>A0A1I0BVM7_9PROT</name>
<organism evidence="1 2">
    <name type="scientific">Nitrosomonas marina</name>
    <dbReference type="NCBI Taxonomy" id="917"/>
    <lineage>
        <taxon>Bacteria</taxon>
        <taxon>Pseudomonadati</taxon>
        <taxon>Pseudomonadota</taxon>
        <taxon>Betaproteobacteria</taxon>
        <taxon>Nitrosomonadales</taxon>
        <taxon>Nitrosomonadaceae</taxon>
        <taxon>Nitrosomonas</taxon>
    </lineage>
</organism>
<evidence type="ECO:0000313" key="1">
    <source>
        <dbReference type="EMBL" id="SET11003.1"/>
    </source>
</evidence>
<dbReference type="EMBL" id="FOIA01000012">
    <property type="protein sequence ID" value="SET11003.1"/>
    <property type="molecule type" value="Genomic_DNA"/>
</dbReference>
<reference evidence="2" key="1">
    <citation type="submission" date="2016-10" db="EMBL/GenBank/DDBJ databases">
        <authorList>
            <person name="Varghese N."/>
            <person name="Submissions S."/>
        </authorList>
    </citation>
    <scope>NUCLEOTIDE SEQUENCE [LARGE SCALE GENOMIC DNA]</scope>
    <source>
        <strain evidence="2">Nm71</strain>
    </source>
</reference>
<proteinExistence type="predicted"/>
<sequence length="248" mass="28685">MHNGVLGEKMAKTEPKMEFWGLEVPTEYPITEHVTYSEKGKELTAENREAWIEFSRGIKATAYRFIAFKELILQMETKWAALELYPDHRYLFEQERDLLSLFVFGVSAIESTYYSLYVLATQANPTALEFGDIKGRKWGSDPRQIKKQIKSALGNVSIIAAIRSIERSANWRDWNQYRNQMFHSVASPRTHRLNVSSNPPKPNILDYGPTWCTPALLKNSWQFQEYLPWLSSKIARLMAEGSKIEKNA</sequence>
<dbReference type="Proteomes" id="UP000199345">
    <property type="component" value="Unassembled WGS sequence"/>
</dbReference>
<keyword evidence="2" id="KW-1185">Reference proteome</keyword>